<evidence type="ECO:0000313" key="1">
    <source>
        <dbReference type="EMBL" id="EOQ98415.1"/>
    </source>
</evidence>
<sequence length="58" mass="6799">MEKNKKAKAKFETLSPSLQNEIMRYIVQLKSEESKKENVVRVIQYLLGKSKFLGREIV</sequence>
<dbReference type="RefSeq" id="WP_015679556.1">
    <property type="nucleotide sequence ID" value="NZ_AOGZ02000001.1"/>
</dbReference>
<comment type="caution">
    <text evidence="1">The sequence shown here is derived from an EMBL/GenBank/DDBJ whole genome shotgun (WGS) entry which is preliminary data.</text>
</comment>
<organism evidence="1 2">
    <name type="scientific">Leptospira wolbachii serovar Codice str. CDC</name>
    <dbReference type="NCBI Taxonomy" id="1218599"/>
    <lineage>
        <taxon>Bacteria</taxon>
        <taxon>Pseudomonadati</taxon>
        <taxon>Spirochaetota</taxon>
        <taxon>Spirochaetia</taxon>
        <taxon>Leptospirales</taxon>
        <taxon>Leptospiraceae</taxon>
        <taxon>Leptospira</taxon>
    </lineage>
</organism>
<gene>
    <name evidence="1" type="ORF">LEP1GSC195_0608</name>
</gene>
<proteinExistence type="predicted"/>
<dbReference type="Proteomes" id="UP000013984">
    <property type="component" value="Unassembled WGS sequence"/>
</dbReference>
<dbReference type="EMBL" id="AOGZ02000001">
    <property type="protein sequence ID" value="EOQ98415.1"/>
    <property type="molecule type" value="Genomic_DNA"/>
</dbReference>
<reference evidence="1" key="1">
    <citation type="submission" date="2013-04" db="EMBL/GenBank/DDBJ databases">
        <authorList>
            <person name="Harkins D.M."/>
            <person name="Durkin A.S."/>
            <person name="Brinkac L.M."/>
            <person name="Haft D.H."/>
            <person name="Selengut J.D."/>
            <person name="Sanka R."/>
            <person name="DePew J."/>
            <person name="Purushe J."/>
            <person name="Galloway R.L."/>
            <person name="Vinetz J.M."/>
            <person name="Sutton G.G."/>
            <person name="Nierman W.C."/>
            <person name="Fouts D.E."/>
        </authorList>
    </citation>
    <scope>NUCLEOTIDE SEQUENCE [LARGE SCALE GENOMIC DNA]</scope>
    <source>
        <strain evidence="1">CDC</strain>
    </source>
</reference>
<keyword evidence="2" id="KW-1185">Reference proteome</keyword>
<name>R9AEA1_9LEPT</name>
<dbReference type="AlphaFoldDB" id="R9AEA1"/>
<evidence type="ECO:0000313" key="2">
    <source>
        <dbReference type="Proteomes" id="UP000013984"/>
    </source>
</evidence>
<accession>R9AEA1</accession>
<protein>
    <submittedName>
        <fullName evidence="1">Bacteriocin-protection protein, YdeI/OmpD-associated family</fullName>
    </submittedName>
</protein>
<dbReference type="Pfam" id="PF13376">
    <property type="entry name" value="OmdA"/>
    <property type="match status" value="1"/>
</dbReference>